<reference evidence="2 3" key="1">
    <citation type="journal article" date="2015" name="Nature">
        <title>rRNA introns, odd ribosomes, and small enigmatic genomes across a large radiation of phyla.</title>
        <authorList>
            <person name="Brown C.T."/>
            <person name="Hug L.A."/>
            <person name="Thomas B.C."/>
            <person name="Sharon I."/>
            <person name="Castelle C.J."/>
            <person name="Singh A."/>
            <person name="Wilkins M.J."/>
            <person name="Williams K.H."/>
            <person name="Banfield J.F."/>
        </authorList>
    </citation>
    <scope>NUCLEOTIDE SEQUENCE [LARGE SCALE GENOMIC DNA]</scope>
</reference>
<comment type="caution">
    <text evidence="2">The sequence shown here is derived from an EMBL/GenBank/DDBJ whole genome shotgun (WGS) entry which is preliminary data.</text>
</comment>
<feature type="domain" description="Bro-N" evidence="1">
    <location>
        <begin position="14"/>
        <end position="113"/>
    </location>
</feature>
<dbReference type="Proteomes" id="UP000034875">
    <property type="component" value="Unassembled WGS sequence"/>
</dbReference>
<evidence type="ECO:0000313" key="3">
    <source>
        <dbReference type="Proteomes" id="UP000034875"/>
    </source>
</evidence>
<dbReference type="Pfam" id="PF02498">
    <property type="entry name" value="Bro-N"/>
    <property type="match status" value="1"/>
</dbReference>
<sequence length="213" mass="25445">MKKSNSIILFNQKRVRRIWDEEKELWYFSIIDVVEILTDTTIPRRYWSDLKNKLKNEGSEVYEKIVQLKTTASDGKQRETDCFSTEDLLRVIQSIPSPKAEPFKLWLAKVGYERIEEMEDPELAFDRAMKTYLRKGYSKEWINQRLKSIEVRKELTDEWQERGMKEGLEYAILTDGITRAWTDKSVKDYKKFKGLKKENLRDNMTNLELVLNM</sequence>
<name>A0A0G0Z4A5_9BACT</name>
<proteinExistence type="predicted"/>
<protein>
    <submittedName>
        <fullName evidence="2">DNA-damage-inducible protein d</fullName>
    </submittedName>
</protein>
<organism evidence="2 3">
    <name type="scientific">candidate division CPR1 bacterium GW2011_GWA2_42_17</name>
    <dbReference type="NCBI Taxonomy" id="1618341"/>
    <lineage>
        <taxon>Bacteria</taxon>
        <taxon>candidate division CPR1</taxon>
    </lineage>
</organism>
<dbReference type="AlphaFoldDB" id="A0A0G0Z4A5"/>
<feature type="non-terminal residue" evidence="2">
    <location>
        <position position="213"/>
    </location>
</feature>
<dbReference type="EMBL" id="LCCZ01000029">
    <property type="protein sequence ID" value="KKS43574.1"/>
    <property type="molecule type" value="Genomic_DNA"/>
</dbReference>
<gene>
    <name evidence="2" type="ORF">UV05_C0029G0001</name>
</gene>
<dbReference type="InterPro" id="IPR003497">
    <property type="entry name" value="BRO_N_domain"/>
</dbReference>
<evidence type="ECO:0000259" key="1">
    <source>
        <dbReference type="SMART" id="SM01040"/>
    </source>
</evidence>
<accession>A0A0G0Z4A5</accession>
<dbReference type="PATRIC" id="fig|1618341.3.peg.488"/>
<dbReference type="SMART" id="SM01040">
    <property type="entry name" value="Bro-N"/>
    <property type="match status" value="1"/>
</dbReference>
<evidence type="ECO:0000313" key="2">
    <source>
        <dbReference type="EMBL" id="KKS43574.1"/>
    </source>
</evidence>